<feature type="region of interest" description="Disordered" evidence="1">
    <location>
        <begin position="122"/>
        <end position="160"/>
    </location>
</feature>
<reference evidence="2" key="1">
    <citation type="journal article" date="2021" name="bioRxiv">
        <title>Whole Genome Assembly and Annotation of Northern Wild Rice, Zizania palustris L., Supports a Whole Genome Duplication in the Zizania Genus.</title>
        <authorList>
            <person name="Haas M."/>
            <person name="Kono T."/>
            <person name="Macchietto M."/>
            <person name="Millas R."/>
            <person name="McGilp L."/>
            <person name="Shao M."/>
            <person name="Duquette J."/>
            <person name="Hirsch C.N."/>
            <person name="Kimball J."/>
        </authorList>
    </citation>
    <scope>NUCLEOTIDE SEQUENCE</scope>
    <source>
        <tissue evidence="2">Fresh leaf tissue</tissue>
    </source>
</reference>
<dbReference type="PANTHER" id="PTHR33237:SF21">
    <property type="entry name" value="TRANSMEMBRANE PROTEIN"/>
    <property type="match status" value="1"/>
</dbReference>
<evidence type="ECO:0000313" key="2">
    <source>
        <dbReference type="EMBL" id="KAG8058825.1"/>
    </source>
</evidence>
<feature type="region of interest" description="Disordered" evidence="1">
    <location>
        <begin position="12"/>
        <end position="43"/>
    </location>
</feature>
<keyword evidence="3" id="KW-1185">Reference proteome</keyword>
<sequence>MGLCVSMLHRVTRRPQPEPTTRGTAPTKPLFVVRSDRRRPPPWKQAEAPVVFQSQNFGQLHFQNQKPRSWADATRGHDERFRCQVAPPKRVRLPCQGRTNTPAVDEPVAAAADQRSLMTPTMTTACRGAPPERRRTPTVVGRSAPPEGSRTPAAAPPMTPMRPVWQRRILMGMRCELPRFSGLILYDEHGRAIRGSTPGRSHTYWRKRTTKTSTTLMDLL</sequence>
<gene>
    <name evidence="2" type="ORF">GUJ93_ZPchr0002g25687</name>
</gene>
<evidence type="ECO:0000256" key="1">
    <source>
        <dbReference type="SAM" id="MobiDB-lite"/>
    </source>
</evidence>
<dbReference type="Proteomes" id="UP000729402">
    <property type="component" value="Unassembled WGS sequence"/>
</dbReference>
<evidence type="ECO:0000313" key="3">
    <source>
        <dbReference type="Proteomes" id="UP000729402"/>
    </source>
</evidence>
<organism evidence="2 3">
    <name type="scientific">Zizania palustris</name>
    <name type="common">Northern wild rice</name>
    <dbReference type="NCBI Taxonomy" id="103762"/>
    <lineage>
        <taxon>Eukaryota</taxon>
        <taxon>Viridiplantae</taxon>
        <taxon>Streptophyta</taxon>
        <taxon>Embryophyta</taxon>
        <taxon>Tracheophyta</taxon>
        <taxon>Spermatophyta</taxon>
        <taxon>Magnoliopsida</taxon>
        <taxon>Liliopsida</taxon>
        <taxon>Poales</taxon>
        <taxon>Poaceae</taxon>
        <taxon>BOP clade</taxon>
        <taxon>Oryzoideae</taxon>
        <taxon>Oryzeae</taxon>
        <taxon>Zizaniinae</taxon>
        <taxon>Zizania</taxon>
    </lineage>
</organism>
<comment type="caution">
    <text evidence="2">The sequence shown here is derived from an EMBL/GenBank/DDBJ whole genome shotgun (WGS) entry which is preliminary data.</text>
</comment>
<dbReference type="EMBL" id="JAAALK010000287">
    <property type="protein sequence ID" value="KAG8058825.1"/>
    <property type="molecule type" value="Genomic_DNA"/>
</dbReference>
<dbReference type="AlphaFoldDB" id="A0A8J5S9Q5"/>
<reference evidence="2" key="2">
    <citation type="submission" date="2021-02" db="EMBL/GenBank/DDBJ databases">
        <authorList>
            <person name="Kimball J.A."/>
            <person name="Haas M.W."/>
            <person name="Macchietto M."/>
            <person name="Kono T."/>
            <person name="Duquette J."/>
            <person name="Shao M."/>
        </authorList>
    </citation>
    <scope>NUCLEOTIDE SEQUENCE</scope>
    <source>
        <tissue evidence="2">Fresh leaf tissue</tissue>
    </source>
</reference>
<protein>
    <submittedName>
        <fullName evidence="2">Uncharacterized protein</fullName>
    </submittedName>
</protein>
<dbReference type="PANTHER" id="PTHR33237">
    <property type="entry name" value="F2P16.13 PROTEIN-RELATED"/>
    <property type="match status" value="1"/>
</dbReference>
<proteinExistence type="predicted"/>
<dbReference type="OrthoDB" id="1874222at2759"/>
<name>A0A8J5S9Q5_ZIZPA</name>
<accession>A0A8J5S9Q5</accession>